<protein>
    <submittedName>
        <fullName evidence="4">Helix-turn-helix domain-containing protein</fullName>
    </submittedName>
</protein>
<name>A0AAP5TA68_9LACO</name>
<dbReference type="InterPro" id="IPR010982">
    <property type="entry name" value="Lambda_DNA-bd_dom_sf"/>
</dbReference>
<dbReference type="EMBL" id="LXND01000076">
    <property type="protein sequence ID" value="OAD63398.1"/>
    <property type="molecule type" value="Genomic_DNA"/>
</dbReference>
<keyword evidence="2" id="KW-0472">Membrane</keyword>
<feature type="transmembrane region" description="Helical" evidence="2">
    <location>
        <begin position="181"/>
        <end position="205"/>
    </location>
</feature>
<sequence>MNISEKLKSCRNNSCLTQSQVAESLHVSRKTISGWENDRSCPDIKSFVKLSDLYKVSLDSLVRNDKVLNYYQQQSRKNTKIRKIAKYSYIFNVVLLGACYIELFRIAGIHSLLIPLLLLINIITFFSHYENRNKTKEKKRFLKTIIIFILFFGVNVLLSFINQDFVYQIRNNGISFITGMMLGRFILIFMMSLSLIIAIFCTDIFKSQKNFNMSN</sequence>
<feature type="transmembrane region" description="Helical" evidence="2">
    <location>
        <begin position="141"/>
        <end position="161"/>
    </location>
</feature>
<evidence type="ECO:0000256" key="2">
    <source>
        <dbReference type="SAM" id="Phobius"/>
    </source>
</evidence>
<evidence type="ECO:0000313" key="5">
    <source>
        <dbReference type="EMBL" id="OAD63398.1"/>
    </source>
</evidence>
<organism evidence="4 7">
    <name type="scientific">Pediococcus parvulus</name>
    <dbReference type="NCBI Taxonomy" id="54062"/>
    <lineage>
        <taxon>Bacteria</taxon>
        <taxon>Bacillati</taxon>
        <taxon>Bacillota</taxon>
        <taxon>Bacilli</taxon>
        <taxon>Lactobacillales</taxon>
        <taxon>Lactobacillaceae</taxon>
        <taxon>Pediococcus</taxon>
    </lineage>
</organism>
<gene>
    <name evidence="5" type="ORF">A7K95_09660</name>
    <name evidence="4" type="ORF">GA842_03650</name>
</gene>
<reference evidence="4" key="2">
    <citation type="submission" date="2019-10" db="EMBL/GenBank/DDBJ databases">
        <title>Malate fermentation in French cider.</title>
        <authorList>
            <person name="Cousin F.J."/>
            <person name="Medina Fernandez S."/>
            <person name="Misery B."/>
            <person name="Laplace J.-M."/>
            <person name="Cretenet M."/>
        </authorList>
    </citation>
    <scope>NUCLEOTIDE SEQUENCE</scope>
    <source>
        <strain evidence="4">UCMA15901</strain>
    </source>
</reference>
<dbReference type="Pfam" id="PF01381">
    <property type="entry name" value="HTH_3"/>
    <property type="match status" value="1"/>
</dbReference>
<dbReference type="InterPro" id="IPR001387">
    <property type="entry name" value="Cro/C1-type_HTH"/>
</dbReference>
<dbReference type="SMART" id="SM00530">
    <property type="entry name" value="HTH_XRE"/>
    <property type="match status" value="1"/>
</dbReference>
<dbReference type="PANTHER" id="PTHR46558">
    <property type="entry name" value="TRACRIPTIONAL REGULATORY PROTEIN-RELATED-RELATED"/>
    <property type="match status" value="1"/>
</dbReference>
<evidence type="ECO:0000259" key="3">
    <source>
        <dbReference type="PROSITE" id="PS50943"/>
    </source>
</evidence>
<dbReference type="EMBL" id="WERX01000008">
    <property type="protein sequence ID" value="MDV7693989.1"/>
    <property type="molecule type" value="Genomic_DNA"/>
</dbReference>
<dbReference type="AlphaFoldDB" id="A0AAP5TA68"/>
<dbReference type="GO" id="GO:0003677">
    <property type="term" value="F:DNA binding"/>
    <property type="evidence" value="ECO:0007669"/>
    <property type="project" value="UniProtKB-KW"/>
</dbReference>
<evidence type="ECO:0000313" key="6">
    <source>
        <dbReference type="Proteomes" id="UP000077280"/>
    </source>
</evidence>
<accession>A0AAP5TA68</accession>
<keyword evidence="2" id="KW-0812">Transmembrane</keyword>
<feature type="transmembrane region" description="Helical" evidence="2">
    <location>
        <begin position="84"/>
        <end position="103"/>
    </location>
</feature>
<dbReference type="PROSITE" id="PS50943">
    <property type="entry name" value="HTH_CROC1"/>
    <property type="match status" value="1"/>
</dbReference>
<dbReference type="SUPFAM" id="SSF47413">
    <property type="entry name" value="lambda repressor-like DNA-binding domains"/>
    <property type="match status" value="1"/>
</dbReference>
<feature type="domain" description="HTH cro/C1-type" evidence="3">
    <location>
        <begin position="7"/>
        <end position="61"/>
    </location>
</feature>
<dbReference type="RefSeq" id="WP_068807809.1">
    <property type="nucleotide sequence ID" value="NZ_LXND01000076.1"/>
</dbReference>
<reference evidence="5 6" key="1">
    <citation type="submission" date="2016-05" db="EMBL/GenBank/DDBJ databases">
        <title>Draft genome sequence of Pediococcus parvulus 2.6, a probiotic beta-glucan producer strain.</title>
        <authorList>
            <person name="Mohedano M.L."/>
            <person name="Perez-Ramos A."/>
            <person name="Duenas M.T."/>
            <person name="Lamontanara A."/>
            <person name="Orru L."/>
            <person name="Spano G."/>
            <person name="Capozzi V."/>
            <person name="Lopez P."/>
        </authorList>
    </citation>
    <scope>NUCLEOTIDE SEQUENCE [LARGE SCALE GENOMIC DNA]</scope>
    <source>
        <strain evidence="5 6">2.6</strain>
    </source>
</reference>
<dbReference type="Gene3D" id="1.10.260.40">
    <property type="entry name" value="lambda repressor-like DNA-binding domains"/>
    <property type="match status" value="1"/>
</dbReference>
<evidence type="ECO:0000256" key="1">
    <source>
        <dbReference type="ARBA" id="ARBA00023125"/>
    </source>
</evidence>
<dbReference type="PANTHER" id="PTHR46558:SF13">
    <property type="entry name" value="HTH-TYPE TRANSCRIPTIONAL REGULATOR IMMR"/>
    <property type="match status" value="1"/>
</dbReference>
<keyword evidence="1" id="KW-0238">DNA-binding</keyword>
<comment type="caution">
    <text evidence="4">The sequence shown here is derived from an EMBL/GenBank/DDBJ whole genome shotgun (WGS) entry which is preliminary data.</text>
</comment>
<keyword evidence="6" id="KW-1185">Reference proteome</keyword>
<proteinExistence type="predicted"/>
<feature type="transmembrane region" description="Helical" evidence="2">
    <location>
        <begin position="109"/>
        <end position="129"/>
    </location>
</feature>
<evidence type="ECO:0000313" key="4">
    <source>
        <dbReference type="EMBL" id="MDV7693989.1"/>
    </source>
</evidence>
<evidence type="ECO:0000313" key="7">
    <source>
        <dbReference type="Proteomes" id="UP001275867"/>
    </source>
</evidence>
<dbReference type="CDD" id="cd00093">
    <property type="entry name" value="HTH_XRE"/>
    <property type="match status" value="1"/>
</dbReference>
<keyword evidence="2" id="KW-1133">Transmembrane helix</keyword>
<dbReference type="Proteomes" id="UP001275867">
    <property type="component" value="Unassembled WGS sequence"/>
</dbReference>
<dbReference type="Proteomes" id="UP000077280">
    <property type="component" value="Unassembled WGS sequence"/>
</dbReference>